<evidence type="ECO:0000256" key="5">
    <source>
        <dbReference type="SAM" id="MobiDB-lite"/>
    </source>
</evidence>
<accession>A0ABD0JSU3</accession>
<feature type="compositionally biased region" description="Basic and acidic residues" evidence="5">
    <location>
        <begin position="1009"/>
        <end position="1022"/>
    </location>
</feature>
<dbReference type="InterPro" id="IPR012677">
    <property type="entry name" value="Nucleotide-bd_a/b_plait_sf"/>
</dbReference>
<dbReference type="Proteomes" id="UP001519460">
    <property type="component" value="Unassembled WGS sequence"/>
</dbReference>
<feature type="domain" description="VWFA" evidence="6">
    <location>
        <begin position="11"/>
        <end position="195"/>
    </location>
</feature>
<evidence type="ECO:0000313" key="8">
    <source>
        <dbReference type="Proteomes" id="UP001519460"/>
    </source>
</evidence>
<evidence type="ECO:0000313" key="7">
    <source>
        <dbReference type="EMBL" id="KAK7477662.1"/>
    </source>
</evidence>
<feature type="compositionally biased region" description="Low complexity" evidence="5">
    <location>
        <begin position="1028"/>
        <end position="1050"/>
    </location>
</feature>
<dbReference type="SUPFAM" id="SSF58100">
    <property type="entry name" value="Bacterial hemolysins"/>
    <property type="match status" value="1"/>
</dbReference>
<dbReference type="PANTHER" id="PTHR47824:SF3">
    <property type="entry name" value="UBIQUITIN-LIKE DOMAIN-CONTAINING PROTEIN"/>
    <property type="match status" value="1"/>
</dbReference>
<protein>
    <recommendedName>
        <fullName evidence="6">VWFA domain-containing protein</fullName>
    </recommendedName>
</protein>
<dbReference type="Pfam" id="PF25106">
    <property type="entry name" value="VWA_4"/>
    <property type="match status" value="1"/>
</dbReference>
<dbReference type="AlphaFoldDB" id="A0ABD0JSU3"/>
<dbReference type="Gene3D" id="3.30.70.330">
    <property type="match status" value="1"/>
</dbReference>
<name>A0ABD0JSU3_9CAEN</name>
<dbReference type="Gene3D" id="3.40.50.410">
    <property type="entry name" value="von Willebrand factor, type A domain"/>
    <property type="match status" value="1"/>
</dbReference>
<dbReference type="SUPFAM" id="SSF53300">
    <property type="entry name" value="vWA-like"/>
    <property type="match status" value="1"/>
</dbReference>
<feature type="compositionally biased region" description="Polar residues" evidence="5">
    <location>
        <begin position="238"/>
        <end position="248"/>
    </location>
</feature>
<keyword evidence="3" id="KW-0732">Signal</keyword>
<evidence type="ECO:0000256" key="1">
    <source>
        <dbReference type="ARBA" id="ARBA00004613"/>
    </source>
</evidence>
<comment type="caution">
    <text evidence="7">The sequence shown here is derived from an EMBL/GenBank/DDBJ whole genome shotgun (WGS) entry which is preliminary data.</text>
</comment>
<dbReference type="InterPro" id="IPR056861">
    <property type="entry name" value="HMCN1-like_VWA"/>
</dbReference>
<keyword evidence="2" id="KW-0964">Secreted</keyword>
<dbReference type="CDD" id="cd00198">
    <property type="entry name" value="vWFA"/>
    <property type="match status" value="1"/>
</dbReference>
<feature type="coiled-coil region" evidence="4">
    <location>
        <begin position="785"/>
        <end position="917"/>
    </location>
</feature>
<evidence type="ECO:0000256" key="4">
    <source>
        <dbReference type="SAM" id="Coils"/>
    </source>
</evidence>
<dbReference type="PANTHER" id="PTHR47824">
    <property type="entry name" value="UBIQUITIN-LIKE DOMAIN-CONTAINING PROTEIN"/>
    <property type="match status" value="1"/>
</dbReference>
<dbReference type="PROSITE" id="PS50234">
    <property type="entry name" value="VWFA"/>
    <property type="match status" value="1"/>
</dbReference>
<feature type="region of interest" description="Disordered" evidence="5">
    <location>
        <begin position="236"/>
        <end position="278"/>
    </location>
</feature>
<reference evidence="7 8" key="1">
    <citation type="journal article" date="2023" name="Sci. Data">
        <title>Genome assembly of the Korean intertidal mud-creeper Batillaria attramentaria.</title>
        <authorList>
            <person name="Patra A.K."/>
            <person name="Ho P.T."/>
            <person name="Jun S."/>
            <person name="Lee S.J."/>
            <person name="Kim Y."/>
            <person name="Won Y.J."/>
        </authorList>
    </citation>
    <scope>NUCLEOTIDE SEQUENCE [LARGE SCALE GENOMIC DNA]</scope>
    <source>
        <strain evidence="7">Wonlab-2016</strain>
    </source>
</reference>
<keyword evidence="4" id="KW-0175">Coiled coil</keyword>
<dbReference type="InterPro" id="IPR002035">
    <property type="entry name" value="VWF_A"/>
</dbReference>
<evidence type="ECO:0000256" key="3">
    <source>
        <dbReference type="ARBA" id="ARBA00022729"/>
    </source>
</evidence>
<proteinExistence type="predicted"/>
<comment type="subcellular location">
    <subcellularLocation>
        <location evidence="1">Secreted</location>
    </subcellularLocation>
</comment>
<sequence>MTSMLPNGPLQVAFSFDTTGSMSEALTEVRGRISDMLQRLQTDIPAVTTAVIAHGDYCDRAKYITTHVDFTDDLPKLVNFVNTVDSTFGGDEPEAYEVMLRLVRKDLKWTDGSQRVLVVIGDAFPHPPSYKQNKDKIDWKQETQLLADMGVRVYGVQVDDSAESTQFFQTMADVTGGQHLKLSQFNTLCDVIMAICYREKGAEFLQNYEAEVRAREGRKNLHRDLEGVFGTLRRADSGASTATPSLAKTPSIGKAPSIAKTPSIAKPPSLIKTSSFKKTPKPKKVSIAAAKKLVDGAKMAGKKSTSKPVTSKAAKAAVYRKLNRELVPETNFRFNDLKWSSWKLGAVPVGTEVTSGKWRAFMKGAARARGGPLLEDAGRKTGAIICEVAVQTRAGARRHVVWCRVLPTSSASRLTLSRLLASPSVRAQLDRVMRSGCRVWVRYANLGRRQPRSEVKEQLDTVYDYAWCTRNGCHRDVWVPKGNLMATFMTTKRIPLTIYHTTRNQHLLQLFSSVTQWSALNNGVTDLQQYLENRECSGGGQVESVQWLGGGTFIVHFQNQEDALHVVQRDNHEVKGCQLSVFLYDEQNRAVYSGRPIMSRQDTMRVVRLKRVKIGNGSFGSIMNVFLFRGSLPVREHDDVTSTLHSSTTGLPELNFSLGPEQACATSRRPLQCIRAGDNGSPMSDTAPGAPGPSHHDTLTGTWLHEPDFASIDTGTWLREPVFASVDTLSSNAHPHVTHKKSDDHRSQLQVESGFQAMLDTQAAGFHSLLEAQSERFHSLLQTTLGGMEAKMVSLQSEVASVEARMEKKLNQIQSQVSQQQSKYKPEVTEQLGKLRSETTEQHNQLRSEIAQHLDQMRSDVTQLQTQLRSEVNQLRSDVNQLRFEISVPRADVGQLQNQLRSEVNQLAQDVNQLQSDIRSITHLQTEVNQMTGTLNRHQTLLQIQQQTCINSNTEIQSLLQMQDRMQNRILSEAQAQTRAEIVTLMGEVRNLNIRLDRVQAQGQAPGRIEIRTHSLRQHDQEREETDSVITVINPSTSSSSGTSSHTVNS</sequence>
<feature type="region of interest" description="Disordered" evidence="5">
    <location>
        <begin position="1003"/>
        <end position="1050"/>
    </location>
</feature>
<dbReference type="InterPro" id="IPR036465">
    <property type="entry name" value="vWFA_dom_sf"/>
</dbReference>
<evidence type="ECO:0000256" key="2">
    <source>
        <dbReference type="ARBA" id="ARBA00022525"/>
    </source>
</evidence>
<gene>
    <name evidence="7" type="ORF">BaRGS_00031046</name>
</gene>
<organism evidence="7 8">
    <name type="scientific">Batillaria attramentaria</name>
    <dbReference type="NCBI Taxonomy" id="370345"/>
    <lineage>
        <taxon>Eukaryota</taxon>
        <taxon>Metazoa</taxon>
        <taxon>Spiralia</taxon>
        <taxon>Lophotrochozoa</taxon>
        <taxon>Mollusca</taxon>
        <taxon>Gastropoda</taxon>
        <taxon>Caenogastropoda</taxon>
        <taxon>Sorbeoconcha</taxon>
        <taxon>Cerithioidea</taxon>
        <taxon>Batillariidae</taxon>
        <taxon>Batillaria</taxon>
    </lineage>
</organism>
<keyword evidence="8" id="KW-1185">Reference proteome</keyword>
<dbReference type="Gene3D" id="1.20.120.20">
    <property type="entry name" value="Apolipoprotein"/>
    <property type="match status" value="1"/>
</dbReference>
<dbReference type="EMBL" id="JACVVK020000343">
    <property type="protein sequence ID" value="KAK7477662.1"/>
    <property type="molecule type" value="Genomic_DNA"/>
</dbReference>
<evidence type="ECO:0000259" key="6">
    <source>
        <dbReference type="PROSITE" id="PS50234"/>
    </source>
</evidence>